<evidence type="ECO:0000313" key="11">
    <source>
        <dbReference type="EMBL" id="QSB15518.1"/>
    </source>
</evidence>
<dbReference type="NCBIfam" id="TIGR01171">
    <property type="entry name" value="rplB_bact"/>
    <property type="match status" value="1"/>
</dbReference>
<dbReference type="SUPFAM" id="SSF50249">
    <property type="entry name" value="Nucleic acid-binding proteins"/>
    <property type="match status" value="1"/>
</dbReference>
<dbReference type="RefSeq" id="WP_239677700.1">
    <property type="nucleotide sequence ID" value="NZ_CP070499.1"/>
</dbReference>
<dbReference type="Pfam" id="PF00181">
    <property type="entry name" value="Ribosomal_L2_N"/>
    <property type="match status" value="1"/>
</dbReference>
<dbReference type="InterPro" id="IPR014722">
    <property type="entry name" value="Rib_uL2_dom2"/>
</dbReference>
<dbReference type="InterPro" id="IPR012340">
    <property type="entry name" value="NA-bd_OB-fold"/>
</dbReference>
<keyword evidence="12" id="KW-1185">Reference proteome</keyword>
<dbReference type="SUPFAM" id="SSF50104">
    <property type="entry name" value="Translation proteins SH3-like domain"/>
    <property type="match status" value="1"/>
</dbReference>
<evidence type="ECO:0000256" key="2">
    <source>
        <dbReference type="ARBA" id="ARBA00022730"/>
    </source>
</evidence>
<evidence type="ECO:0000256" key="8">
    <source>
        <dbReference type="SAM" id="MobiDB-lite"/>
    </source>
</evidence>
<reference evidence="11" key="1">
    <citation type="submission" date="2021-02" db="EMBL/GenBank/DDBJ databases">
        <title>Natrosporangium hydrolyticum gen. nov., sp. nov, a haloalkaliphilic actinobacterium from a soda solonchak soil.</title>
        <authorList>
            <person name="Sorokin D.Y."/>
            <person name="Khijniak T.V."/>
            <person name="Zakharycheva A.P."/>
            <person name="Boueva O.V."/>
            <person name="Ariskina E.V."/>
            <person name="Hahnke R.L."/>
            <person name="Bunk B."/>
            <person name="Sproer C."/>
            <person name="Schumann P."/>
            <person name="Evtushenko L.I."/>
            <person name="Kublanov I.V."/>
        </authorList>
    </citation>
    <scope>NUCLEOTIDE SEQUENCE</scope>
    <source>
        <strain evidence="11">DSM 106523</strain>
    </source>
</reference>
<evidence type="ECO:0000256" key="5">
    <source>
        <dbReference type="ARBA" id="ARBA00023274"/>
    </source>
</evidence>
<dbReference type="GO" id="GO:0019843">
    <property type="term" value="F:rRNA binding"/>
    <property type="evidence" value="ECO:0007669"/>
    <property type="project" value="UniProtKB-UniRule"/>
</dbReference>
<feature type="region of interest" description="Disordered" evidence="8">
    <location>
        <begin position="210"/>
        <end position="282"/>
    </location>
</feature>
<dbReference type="PANTHER" id="PTHR13691:SF5">
    <property type="entry name" value="LARGE RIBOSOMAL SUBUNIT PROTEIN UL2M"/>
    <property type="match status" value="1"/>
</dbReference>
<feature type="region of interest" description="Disordered" evidence="8">
    <location>
        <begin position="35"/>
        <end position="60"/>
    </location>
</feature>
<evidence type="ECO:0000256" key="4">
    <source>
        <dbReference type="ARBA" id="ARBA00022980"/>
    </source>
</evidence>
<dbReference type="Gene3D" id="2.40.50.140">
    <property type="entry name" value="Nucleic acid-binding proteins"/>
    <property type="match status" value="1"/>
</dbReference>
<dbReference type="Proteomes" id="UP000662857">
    <property type="component" value="Chromosome"/>
</dbReference>
<comment type="function">
    <text evidence="7">One of the primary rRNA binding proteins. Required for association of the 30S and 50S subunits to form the 70S ribosome, for tRNA binding and peptide bond formation. It has been suggested to have peptidyltransferase activity; this is somewhat controversial. Makes several contacts with the 16S rRNA in the 70S ribosome.</text>
</comment>
<evidence type="ECO:0000256" key="3">
    <source>
        <dbReference type="ARBA" id="ARBA00022884"/>
    </source>
</evidence>
<sequence>MGIRRYKPTSAGRRGGSVADFVEVTRAEPEKSLLRPLPKKGGRNVHGRITARHQGGGHKRQYRVIDFRRADKDGVPAKVAHIEYDPNRTARIALLHFADGEKRYILAPKDLRQGARVESGPGADIQPGNNLPLRNMPVGTIVHAVELRPGGGAKLARSAGVGIQLLGRENEYATLRMPSGEIRKVDVRCRASVGEVGNAEQSNINWGKAGRMRWKGKRPSVRGVAMNPVDHPHGGGEGKTSGGRHPVNPKGKPEGRTRRKSKANDKLIVRRRSSRKRGRARG</sequence>
<evidence type="ECO:0000256" key="7">
    <source>
        <dbReference type="HAMAP-Rule" id="MF_01320"/>
    </source>
</evidence>
<feature type="compositionally biased region" description="Basic residues" evidence="8">
    <location>
        <begin position="37"/>
        <end position="60"/>
    </location>
</feature>
<dbReference type="AlphaFoldDB" id="A0A895YNK3"/>
<dbReference type="EMBL" id="CP070499">
    <property type="protein sequence ID" value="QSB15518.1"/>
    <property type="molecule type" value="Genomic_DNA"/>
</dbReference>
<dbReference type="SMART" id="SM01383">
    <property type="entry name" value="Ribosomal_L2"/>
    <property type="match status" value="1"/>
</dbReference>
<dbReference type="KEGG" id="nhy:JQS43_03975"/>
<feature type="compositionally biased region" description="Basic and acidic residues" evidence="8">
    <location>
        <begin position="251"/>
        <end position="268"/>
    </location>
</feature>
<comment type="subunit">
    <text evidence="7">Part of the 50S ribosomal subunit. Forms a bridge to the 30S subunit in the 70S ribosome.</text>
</comment>
<dbReference type="Pfam" id="PF03947">
    <property type="entry name" value="Ribosomal_L2_C"/>
    <property type="match status" value="1"/>
</dbReference>
<proteinExistence type="inferred from homology"/>
<organism evidence="11 12">
    <name type="scientific">Natronosporangium hydrolyticum</name>
    <dbReference type="NCBI Taxonomy" id="2811111"/>
    <lineage>
        <taxon>Bacteria</taxon>
        <taxon>Bacillati</taxon>
        <taxon>Actinomycetota</taxon>
        <taxon>Actinomycetes</taxon>
        <taxon>Micromonosporales</taxon>
        <taxon>Micromonosporaceae</taxon>
        <taxon>Natronosporangium</taxon>
    </lineage>
</organism>
<dbReference type="InterPro" id="IPR022666">
    <property type="entry name" value="Ribosomal_uL2_RNA-bd_dom"/>
</dbReference>
<feature type="domain" description="Large ribosomal subunit protein uL2 C-terminal" evidence="9">
    <location>
        <begin position="125"/>
        <end position="253"/>
    </location>
</feature>
<keyword evidence="2 7" id="KW-0699">rRNA-binding</keyword>
<evidence type="ECO:0000313" key="12">
    <source>
        <dbReference type="Proteomes" id="UP000662857"/>
    </source>
</evidence>
<dbReference type="FunFam" id="4.10.950.10:FF:000001">
    <property type="entry name" value="50S ribosomal protein L2"/>
    <property type="match status" value="1"/>
</dbReference>
<evidence type="ECO:0000259" key="10">
    <source>
        <dbReference type="SMART" id="SM01383"/>
    </source>
</evidence>
<dbReference type="GO" id="GO:0015934">
    <property type="term" value="C:large ribosomal subunit"/>
    <property type="evidence" value="ECO:0007669"/>
    <property type="project" value="InterPro"/>
</dbReference>
<dbReference type="Gene3D" id="4.10.950.10">
    <property type="entry name" value="Ribosomal protein L2, domain 3"/>
    <property type="match status" value="1"/>
</dbReference>
<comment type="similarity">
    <text evidence="1 7">Belongs to the universal ribosomal protein uL2 family.</text>
</comment>
<evidence type="ECO:0000256" key="1">
    <source>
        <dbReference type="ARBA" id="ARBA00005636"/>
    </source>
</evidence>
<dbReference type="GO" id="GO:0003735">
    <property type="term" value="F:structural constituent of ribosome"/>
    <property type="evidence" value="ECO:0007669"/>
    <property type="project" value="InterPro"/>
</dbReference>
<feature type="compositionally biased region" description="Basic residues" evidence="8">
    <location>
        <begin position="269"/>
        <end position="282"/>
    </location>
</feature>
<dbReference type="InterPro" id="IPR008991">
    <property type="entry name" value="Translation_prot_SH3-like_sf"/>
</dbReference>
<keyword evidence="4 7" id="KW-0689">Ribosomal protein</keyword>
<dbReference type="InterPro" id="IPR002171">
    <property type="entry name" value="Ribosomal_uL2"/>
</dbReference>
<keyword evidence="5 7" id="KW-0687">Ribonucleoprotein</keyword>
<dbReference type="InterPro" id="IPR005880">
    <property type="entry name" value="Ribosomal_uL2_bac/org-type"/>
</dbReference>
<dbReference type="FunFam" id="2.40.50.140:FF:000003">
    <property type="entry name" value="50S ribosomal protein L2"/>
    <property type="match status" value="1"/>
</dbReference>
<feature type="compositionally biased region" description="Basic residues" evidence="8">
    <location>
        <begin position="210"/>
        <end position="220"/>
    </location>
</feature>
<dbReference type="SMART" id="SM01382">
    <property type="entry name" value="Ribosomal_L2_C"/>
    <property type="match status" value="1"/>
</dbReference>
<dbReference type="Gene3D" id="2.30.30.30">
    <property type="match status" value="1"/>
</dbReference>
<protein>
    <recommendedName>
        <fullName evidence="6 7">Large ribosomal subunit protein uL2</fullName>
    </recommendedName>
</protein>
<evidence type="ECO:0000256" key="6">
    <source>
        <dbReference type="ARBA" id="ARBA00035242"/>
    </source>
</evidence>
<dbReference type="HAMAP" id="MF_01320_B">
    <property type="entry name" value="Ribosomal_uL2_B"/>
    <property type="match status" value="1"/>
</dbReference>
<dbReference type="GO" id="GO:0016740">
    <property type="term" value="F:transferase activity"/>
    <property type="evidence" value="ECO:0007669"/>
    <property type="project" value="InterPro"/>
</dbReference>
<evidence type="ECO:0000259" key="9">
    <source>
        <dbReference type="SMART" id="SM01382"/>
    </source>
</evidence>
<dbReference type="GO" id="GO:0002181">
    <property type="term" value="P:cytoplasmic translation"/>
    <property type="evidence" value="ECO:0007669"/>
    <property type="project" value="TreeGrafter"/>
</dbReference>
<dbReference type="PIRSF" id="PIRSF002158">
    <property type="entry name" value="Ribosomal_L2"/>
    <property type="match status" value="1"/>
</dbReference>
<dbReference type="FunFam" id="2.30.30.30:FF:000001">
    <property type="entry name" value="50S ribosomal protein L2"/>
    <property type="match status" value="1"/>
</dbReference>
<dbReference type="InterPro" id="IPR022669">
    <property type="entry name" value="Ribosomal_uL2_C"/>
</dbReference>
<gene>
    <name evidence="7 11" type="primary">rplB</name>
    <name evidence="11" type="ORF">JQS43_03975</name>
</gene>
<dbReference type="PANTHER" id="PTHR13691">
    <property type="entry name" value="RIBOSOMAL PROTEIN L2"/>
    <property type="match status" value="1"/>
</dbReference>
<dbReference type="InterPro" id="IPR022671">
    <property type="entry name" value="Ribosomal_uL2_CS"/>
</dbReference>
<dbReference type="InterPro" id="IPR014726">
    <property type="entry name" value="Ribosomal_uL2_dom3"/>
</dbReference>
<dbReference type="PROSITE" id="PS00467">
    <property type="entry name" value="RIBOSOMAL_L2"/>
    <property type="match status" value="1"/>
</dbReference>
<accession>A0A895YNK3</accession>
<keyword evidence="3 7" id="KW-0694">RNA-binding</keyword>
<name>A0A895YNK3_9ACTN</name>
<feature type="domain" description="Large ribosomal subunit protein uL2 RNA-binding" evidence="10">
    <location>
        <begin position="42"/>
        <end position="119"/>
    </location>
</feature>